<feature type="region of interest" description="Disordered" evidence="1">
    <location>
        <begin position="213"/>
        <end position="243"/>
    </location>
</feature>
<feature type="compositionally biased region" description="Gly residues" evidence="1">
    <location>
        <begin position="149"/>
        <end position="165"/>
    </location>
</feature>
<evidence type="ECO:0000256" key="1">
    <source>
        <dbReference type="SAM" id="MobiDB-lite"/>
    </source>
</evidence>
<proteinExistence type="predicted"/>
<dbReference type="GeneID" id="18820273"/>
<feature type="compositionally biased region" description="Low complexity" evidence="1">
    <location>
        <begin position="52"/>
        <end position="62"/>
    </location>
</feature>
<evidence type="ECO:0000313" key="2">
    <source>
        <dbReference type="EMBL" id="EGO22437.1"/>
    </source>
</evidence>
<accession>F8P2Q2</accession>
<dbReference type="HOGENOM" id="CLU_1078335_0_0_1"/>
<gene>
    <name evidence="2" type="ORF">SERLADRAFT_473242</name>
</gene>
<organism>
    <name type="scientific">Serpula lacrymans var. lacrymans (strain S7.9)</name>
    <name type="common">Dry rot fungus</name>
    <dbReference type="NCBI Taxonomy" id="578457"/>
    <lineage>
        <taxon>Eukaryota</taxon>
        <taxon>Fungi</taxon>
        <taxon>Dikarya</taxon>
        <taxon>Basidiomycota</taxon>
        <taxon>Agaricomycotina</taxon>
        <taxon>Agaricomycetes</taxon>
        <taxon>Agaricomycetidae</taxon>
        <taxon>Boletales</taxon>
        <taxon>Coniophorineae</taxon>
        <taxon>Serpulaceae</taxon>
        <taxon>Serpula</taxon>
    </lineage>
</organism>
<dbReference type="Proteomes" id="UP000008064">
    <property type="component" value="Unassembled WGS sequence"/>
</dbReference>
<protein>
    <submittedName>
        <fullName evidence="2">Uncharacterized protein</fullName>
    </submittedName>
</protein>
<feature type="region of interest" description="Disordered" evidence="1">
    <location>
        <begin position="44"/>
        <end position="64"/>
    </location>
</feature>
<name>F8P2Q2_SERL9</name>
<sequence length="258" mass="27418">MTTDSVSASDSRTQPQAAPSVEPEPAPALSDYHIPVTKQLPMVAANTSAQNSESLTSSSVTSQQGLDKFDIATFDFTASSSWEALGKMWQVTYGYPPSQEQLMQFVLSGGTVTGEPPTSELGGEQSGERSEPDWLESKEERGYSDTWGSGTGQGNGHARGRGGSFEHGNYRDSHEQWGYMNSAYGQHTDAVILGEGGGQESSDGAMEGQVYADAAGQQTDAQEQLSNATRPQTGGTGGRMQRVGDKWMFVREAASGVV</sequence>
<dbReference type="RefSeq" id="XP_007320975.1">
    <property type="nucleotide sequence ID" value="XM_007320913.1"/>
</dbReference>
<feature type="compositionally biased region" description="Basic and acidic residues" evidence="1">
    <location>
        <begin position="126"/>
        <end position="143"/>
    </location>
</feature>
<feature type="region of interest" description="Disordered" evidence="1">
    <location>
        <begin position="1"/>
        <end position="30"/>
    </location>
</feature>
<feature type="compositionally biased region" description="Polar residues" evidence="1">
    <location>
        <begin position="1"/>
        <end position="13"/>
    </location>
</feature>
<feature type="region of interest" description="Disordered" evidence="1">
    <location>
        <begin position="109"/>
        <end position="167"/>
    </location>
</feature>
<feature type="compositionally biased region" description="Polar residues" evidence="1">
    <location>
        <begin position="216"/>
        <end position="233"/>
    </location>
</feature>
<reference evidence="2" key="1">
    <citation type="submission" date="2011-04" db="EMBL/GenBank/DDBJ databases">
        <title>Evolution of plant cell wall degrading machinery underlies the functional diversity of forest fungi.</title>
        <authorList>
            <consortium name="US DOE Joint Genome Institute (JGI-PGF)"/>
            <person name="Eastwood D.C."/>
            <person name="Floudas D."/>
            <person name="Binder M."/>
            <person name="Majcherczyk A."/>
            <person name="Schneider P."/>
            <person name="Aerts A."/>
            <person name="Asiegbu F.O."/>
            <person name="Baker S.E."/>
            <person name="Barry K."/>
            <person name="Bendiksby M."/>
            <person name="Blumentritt M."/>
            <person name="Coutinho P.M."/>
            <person name="Cullen D."/>
            <person name="Cullen D."/>
            <person name="Gathman A."/>
            <person name="Goodell B."/>
            <person name="Henrissat B."/>
            <person name="Ihrmark K."/>
            <person name="Kauserud H."/>
            <person name="Kohler A."/>
            <person name="LaButti K."/>
            <person name="Lapidus A."/>
            <person name="Lavin J.L."/>
            <person name="Lee Y.-H."/>
            <person name="Lindquist E."/>
            <person name="Lilly W."/>
            <person name="Lucas S."/>
            <person name="Morin E."/>
            <person name="Murat C."/>
            <person name="Oguiza J.A."/>
            <person name="Park J."/>
            <person name="Pisabarro A.G."/>
            <person name="Riley R."/>
            <person name="Rosling A."/>
            <person name="Salamov A."/>
            <person name="Schmidt O."/>
            <person name="Schmutz J."/>
            <person name="Skrede I."/>
            <person name="Stenlid J."/>
            <person name="Wiebenga A."/>
            <person name="Xie X."/>
            <person name="Kues U."/>
            <person name="Hibbett D.S."/>
            <person name="Hoffmeister D."/>
            <person name="Hogberg N."/>
            <person name="Martin F."/>
            <person name="Grigoriev I.V."/>
            <person name="Watkinson S.C."/>
        </authorList>
    </citation>
    <scope>NUCLEOTIDE SEQUENCE</scope>
    <source>
        <strain evidence="2">S7.9</strain>
    </source>
</reference>
<dbReference type="KEGG" id="sla:SERLADRAFT_473242"/>
<dbReference type="OrthoDB" id="2692744at2759"/>
<dbReference type="EMBL" id="GL945437">
    <property type="protein sequence ID" value="EGO22437.1"/>
    <property type="molecule type" value="Genomic_DNA"/>
</dbReference>
<dbReference type="AlphaFoldDB" id="F8P2Q2"/>
<feature type="compositionally biased region" description="Low complexity" evidence="1">
    <location>
        <begin position="14"/>
        <end position="23"/>
    </location>
</feature>